<organism evidence="2 3">
    <name type="scientific">Mytilus galloprovincialis</name>
    <name type="common">Mediterranean mussel</name>
    <dbReference type="NCBI Taxonomy" id="29158"/>
    <lineage>
        <taxon>Eukaryota</taxon>
        <taxon>Metazoa</taxon>
        <taxon>Spiralia</taxon>
        <taxon>Lophotrochozoa</taxon>
        <taxon>Mollusca</taxon>
        <taxon>Bivalvia</taxon>
        <taxon>Autobranchia</taxon>
        <taxon>Pteriomorphia</taxon>
        <taxon>Mytilida</taxon>
        <taxon>Mytiloidea</taxon>
        <taxon>Mytilidae</taxon>
        <taxon>Mytilinae</taxon>
        <taxon>Mytilus</taxon>
    </lineage>
</organism>
<reference evidence="2" key="1">
    <citation type="submission" date="2018-11" db="EMBL/GenBank/DDBJ databases">
        <authorList>
            <person name="Alioto T."/>
            <person name="Alioto T."/>
        </authorList>
    </citation>
    <scope>NUCLEOTIDE SEQUENCE</scope>
</reference>
<dbReference type="AlphaFoldDB" id="A0A8B6F7Y8"/>
<evidence type="ECO:0000256" key="1">
    <source>
        <dbReference type="SAM" id="MobiDB-lite"/>
    </source>
</evidence>
<evidence type="ECO:0000313" key="2">
    <source>
        <dbReference type="EMBL" id="VDI46167.1"/>
    </source>
</evidence>
<proteinExistence type="predicted"/>
<protein>
    <submittedName>
        <fullName evidence="2">Uncharacterized protein</fullName>
    </submittedName>
</protein>
<evidence type="ECO:0000313" key="3">
    <source>
        <dbReference type="Proteomes" id="UP000596742"/>
    </source>
</evidence>
<comment type="caution">
    <text evidence="2">The sequence shown here is derived from an EMBL/GenBank/DDBJ whole genome shotgun (WGS) entry which is preliminary data.</text>
</comment>
<gene>
    <name evidence="2" type="ORF">MGAL_10B003775</name>
</gene>
<keyword evidence="3" id="KW-1185">Reference proteome</keyword>
<dbReference type="EMBL" id="UYJE01006455">
    <property type="protein sequence ID" value="VDI46167.1"/>
    <property type="molecule type" value="Genomic_DNA"/>
</dbReference>
<accession>A0A8B6F7Y8</accession>
<name>A0A8B6F7Y8_MYTGA</name>
<sequence>MTWRRTLEAERLANINRHGAHYRKLPTTDKSGKSSLMSYTPMAHKGTSKRQGFGESGTDKIVTINFITNTTTGSIMLWGIHRRLSKPQIVSRRFDLELMIRYLSFVETSMSLQCVLSVNTMDNI</sequence>
<dbReference type="Proteomes" id="UP000596742">
    <property type="component" value="Unassembled WGS sequence"/>
</dbReference>
<feature type="region of interest" description="Disordered" evidence="1">
    <location>
        <begin position="23"/>
        <end position="54"/>
    </location>
</feature>